<proteinExistence type="predicted"/>
<dbReference type="SUPFAM" id="SSF69322">
    <property type="entry name" value="Tricorn protease domain 2"/>
    <property type="match status" value="1"/>
</dbReference>
<evidence type="ECO:0000313" key="2">
    <source>
        <dbReference type="EMBL" id="CAE7456193.1"/>
    </source>
</evidence>
<dbReference type="AlphaFoldDB" id="A0A812RYM5"/>
<keyword evidence="3" id="KW-1185">Reference proteome</keyword>
<reference evidence="2" key="1">
    <citation type="submission" date="2021-02" db="EMBL/GenBank/DDBJ databases">
        <authorList>
            <person name="Dougan E. K."/>
            <person name="Rhodes N."/>
            <person name="Thang M."/>
            <person name="Chan C."/>
        </authorList>
    </citation>
    <scope>NUCLEOTIDE SEQUENCE</scope>
</reference>
<dbReference type="InterPro" id="IPR057780">
    <property type="entry name" value="Beta-prop_Vps41"/>
</dbReference>
<dbReference type="Gene3D" id="2.130.10.10">
    <property type="entry name" value="YVTN repeat-like/Quinoprotein amine dehydrogenase"/>
    <property type="match status" value="1"/>
</dbReference>
<protein>
    <submittedName>
        <fullName evidence="2">VPS41 protein</fullName>
    </submittedName>
</protein>
<organism evidence="2 3">
    <name type="scientific">Symbiodinium necroappetens</name>
    <dbReference type="NCBI Taxonomy" id="1628268"/>
    <lineage>
        <taxon>Eukaryota</taxon>
        <taxon>Sar</taxon>
        <taxon>Alveolata</taxon>
        <taxon>Dinophyceae</taxon>
        <taxon>Suessiales</taxon>
        <taxon>Symbiodiniaceae</taxon>
        <taxon>Symbiodinium</taxon>
    </lineage>
</organism>
<dbReference type="Pfam" id="PF23411">
    <property type="entry name" value="Beta-prop_Vps41"/>
    <property type="match status" value="1"/>
</dbReference>
<gene>
    <name evidence="2" type="primary">VPS41</name>
    <name evidence="2" type="ORF">SNEC2469_LOCUS12697</name>
</gene>
<evidence type="ECO:0000259" key="1">
    <source>
        <dbReference type="Pfam" id="PF23411"/>
    </source>
</evidence>
<dbReference type="Proteomes" id="UP000601435">
    <property type="component" value="Unassembled WGS sequence"/>
</dbReference>
<dbReference type="EMBL" id="CAJNJA010020176">
    <property type="protein sequence ID" value="CAE7456193.1"/>
    <property type="molecule type" value="Genomic_DNA"/>
</dbReference>
<accession>A0A812RYM5</accession>
<dbReference type="OrthoDB" id="333832at2759"/>
<comment type="caution">
    <text evidence="2">The sequence shown here is derived from an EMBL/GenBank/DDBJ whole genome shotgun (WGS) entry which is preliminary data.</text>
</comment>
<dbReference type="InterPro" id="IPR015943">
    <property type="entry name" value="WD40/YVTN_repeat-like_dom_sf"/>
</dbReference>
<evidence type="ECO:0000313" key="3">
    <source>
        <dbReference type="Proteomes" id="UP000601435"/>
    </source>
</evidence>
<feature type="domain" description="Vps41 beta-propeller" evidence="1">
    <location>
        <begin position="24"/>
        <end position="232"/>
    </location>
</feature>
<feature type="non-terminal residue" evidence="2">
    <location>
        <position position="1"/>
    </location>
</feature>
<sequence length="266" mass="27988">MAAEIKQGKPLVEFRSLTSAVLPDVFAGHDEITAIIVGASIAGVGTRLGNVCVWEHGVTNVRKIPMCNSCIHSLATDSDGFFVAAGTGDGRIVVWPLGNGGEPWITEHSRLPVLGLALAPNFGAQKDTFALCAGGDDGRLILHRRTFLGGQTLLHSGEGPINQVRWRASLIAWGNEKGVKVYNTATSQKVTYVPRPPGGGRVTGLLWISDDQLAMSWSSVVKLAVILPAEGSNLYAQVRHDLPCADVIHGLGLAGPGALSTLEVTG</sequence>
<name>A0A812RYM5_9DINO</name>